<sequence length="174" mass="17520">MRALVVKRFGGPEVLEVVEAPVPVPGPGEVLVRVAAAAVQPADTMVRTGAMVAFGVAVRAEVASFGLDVAGTVEAVGAGVFRVAAGDEIVGLEERLDLPYGVHAEYVVLPQWAVAPAPRGVPPVLAATLPLNAITADQSLTALGLSHGQWLLVTGAAGAVGVSPWSWPGCAGCG</sequence>
<dbReference type="InterPro" id="IPR013154">
    <property type="entry name" value="ADH-like_N"/>
</dbReference>
<evidence type="ECO:0000256" key="1">
    <source>
        <dbReference type="ARBA" id="ARBA00022857"/>
    </source>
</evidence>
<evidence type="ECO:0000313" key="4">
    <source>
        <dbReference type="EMBL" id="GIE18001.1"/>
    </source>
</evidence>
<evidence type="ECO:0000313" key="5">
    <source>
        <dbReference type="Proteomes" id="UP000603200"/>
    </source>
</evidence>
<accession>A0ABQ3ZHC2</accession>
<dbReference type="PANTHER" id="PTHR48106">
    <property type="entry name" value="QUINONE OXIDOREDUCTASE PIG3-RELATED"/>
    <property type="match status" value="1"/>
</dbReference>
<keyword evidence="1" id="KW-0521">NADP</keyword>
<organism evidence="4 5">
    <name type="scientific">Winogradskya humida</name>
    <dbReference type="NCBI Taxonomy" id="113566"/>
    <lineage>
        <taxon>Bacteria</taxon>
        <taxon>Bacillati</taxon>
        <taxon>Actinomycetota</taxon>
        <taxon>Actinomycetes</taxon>
        <taxon>Micromonosporales</taxon>
        <taxon>Micromonosporaceae</taxon>
        <taxon>Winogradskya</taxon>
    </lineage>
</organism>
<keyword evidence="5" id="KW-1185">Reference proteome</keyword>
<dbReference type="Gene3D" id="3.90.180.10">
    <property type="entry name" value="Medium-chain alcohol dehydrogenases, catalytic domain"/>
    <property type="match status" value="1"/>
</dbReference>
<dbReference type="EMBL" id="BOMN01000013">
    <property type="protein sequence ID" value="GIE18001.1"/>
    <property type="molecule type" value="Genomic_DNA"/>
</dbReference>
<feature type="domain" description="Alcohol dehydrogenase-like N-terminal" evidence="3">
    <location>
        <begin position="26"/>
        <end position="118"/>
    </location>
</feature>
<gene>
    <name evidence="4" type="ORF">Ahu01nite_011030</name>
</gene>
<dbReference type="PANTHER" id="PTHR48106:SF18">
    <property type="entry name" value="QUINONE OXIDOREDUCTASE PIG3"/>
    <property type="match status" value="1"/>
</dbReference>
<evidence type="ECO:0000259" key="3">
    <source>
        <dbReference type="Pfam" id="PF08240"/>
    </source>
</evidence>
<keyword evidence="2" id="KW-0560">Oxidoreductase</keyword>
<dbReference type="RefSeq" id="WP_203835266.1">
    <property type="nucleotide sequence ID" value="NZ_BAAATV010000004.1"/>
</dbReference>
<proteinExistence type="predicted"/>
<name>A0ABQ3ZHC2_9ACTN</name>
<dbReference type="Gene3D" id="3.40.50.720">
    <property type="entry name" value="NAD(P)-binding Rossmann-like Domain"/>
    <property type="match status" value="1"/>
</dbReference>
<dbReference type="InterPro" id="IPR011032">
    <property type="entry name" value="GroES-like_sf"/>
</dbReference>
<dbReference type="Proteomes" id="UP000603200">
    <property type="component" value="Unassembled WGS sequence"/>
</dbReference>
<dbReference type="Pfam" id="PF08240">
    <property type="entry name" value="ADH_N"/>
    <property type="match status" value="1"/>
</dbReference>
<dbReference type="SUPFAM" id="SSF50129">
    <property type="entry name" value="GroES-like"/>
    <property type="match status" value="1"/>
</dbReference>
<evidence type="ECO:0000256" key="2">
    <source>
        <dbReference type="ARBA" id="ARBA00023002"/>
    </source>
</evidence>
<comment type="caution">
    <text evidence="4">The sequence shown here is derived from an EMBL/GenBank/DDBJ whole genome shotgun (WGS) entry which is preliminary data.</text>
</comment>
<protein>
    <recommendedName>
        <fullName evidence="3">Alcohol dehydrogenase-like N-terminal domain-containing protein</fullName>
    </recommendedName>
</protein>
<reference evidence="4 5" key="1">
    <citation type="submission" date="2021-01" db="EMBL/GenBank/DDBJ databases">
        <title>Whole genome shotgun sequence of Actinoplanes humidus NBRC 14915.</title>
        <authorList>
            <person name="Komaki H."/>
            <person name="Tamura T."/>
        </authorList>
    </citation>
    <scope>NUCLEOTIDE SEQUENCE [LARGE SCALE GENOMIC DNA]</scope>
    <source>
        <strain evidence="4 5">NBRC 14915</strain>
    </source>
</reference>